<proteinExistence type="predicted"/>
<dbReference type="PIRSF" id="PIRSF028451">
    <property type="entry name" value="UCP028451"/>
    <property type="match status" value="1"/>
</dbReference>
<keyword evidence="2" id="KW-1185">Reference proteome</keyword>
<dbReference type="Pfam" id="PF09365">
    <property type="entry name" value="DUF2461"/>
    <property type="match status" value="1"/>
</dbReference>
<dbReference type="AlphaFoldDB" id="A0A517TAQ7"/>
<dbReference type="EMBL" id="CP036316">
    <property type="protein sequence ID" value="QDT65452.1"/>
    <property type="molecule type" value="Genomic_DNA"/>
</dbReference>
<gene>
    <name evidence="1" type="ORF">V22_27050</name>
</gene>
<organism evidence="1 2">
    <name type="scientific">Calycomorphotria hydatis</name>
    <dbReference type="NCBI Taxonomy" id="2528027"/>
    <lineage>
        <taxon>Bacteria</taxon>
        <taxon>Pseudomonadati</taxon>
        <taxon>Planctomycetota</taxon>
        <taxon>Planctomycetia</taxon>
        <taxon>Planctomycetales</taxon>
        <taxon>Planctomycetaceae</taxon>
        <taxon>Calycomorphotria</taxon>
    </lineage>
</organism>
<dbReference type="PANTHER" id="PTHR36452:SF1">
    <property type="entry name" value="DUF2461 DOMAIN-CONTAINING PROTEIN"/>
    <property type="match status" value="1"/>
</dbReference>
<protein>
    <recommendedName>
        <fullName evidence="3">TIGR02453 family protein</fullName>
    </recommendedName>
</protein>
<evidence type="ECO:0000313" key="1">
    <source>
        <dbReference type="EMBL" id="QDT65452.1"/>
    </source>
</evidence>
<dbReference type="RefSeq" id="WP_145263464.1">
    <property type="nucleotide sequence ID" value="NZ_CP036316.1"/>
</dbReference>
<evidence type="ECO:0000313" key="2">
    <source>
        <dbReference type="Proteomes" id="UP000319976"/>
    </source>
</evidence>
<dbReference type="KEGG" id="chya:V22_27050"/>
<evidence type="ECO:0008006" key="3">
    <source>
        <dbReference type="Google" id="ProtNLM"/>
    </source>
</evidence>
<name>A0A517TAQ7_9PLAN</name>
<reference evidence="1 2" key="1">
    <citation type="submission" date="2019-02" db="EMBL/GenBank/DDBJ databases">
        <title>Deep-cultivation of Planctomycetes and their phenomic and genomic characterization uncovers novel biology.</title>
        <authorList>
            <person name="Wiegand S."/>
            <person name="Jogler M."/>
            <person name="Boedeker C."/>
            <person name="Pinto D."/>
            <person name="Vollmers J."/>
            <person name="Rivas-Marin E."/>
            <person name="Kohn T."/>
            <person name="Peeters S.H."/>
            <person name="Heuer A."/>
            <person name="Rast P."/>
            <person name="Oberbeckmann S."/>
            <person name="Bunk B."/>
            <person name="Jeske O."/>
            <person name="Meyerdierks A."/>
            <person name="Storesund J.E."/>
            <person name="Kallscheuer N."/>
            <person name="Luecker S."/>
            <person name="Lage O.M."/>
            <person name="Pohl T."/>
            <person name="Merkel B.J."/>
            <person name="Hornburger P."/>
            <person name="Mueller R.-W."/>
            <person name="Bruemmer F."/>
            <person name="Labrenz M."/>
            <person name="Spormann A.M."/>
            <person name="Op den Camp H."/>
            <person name="Overmann J."/>
            <person name="Amann R."/>
            <person name="Jetten M.S.M."/>
            <person name="Mascher T."/>
            <person name="Medema M.H."/>
            <person name="Devos D.P."/>
            <person name="Kaster A.-K."/>
            <person name="Ovreas L."/>
            <person name="Rohde M."/>
            <person name="Galperin M.Y."/>
            <person name="Jogler C."/>
        </authorList>
    </citation>
    <scope>NUCLEOTIDE SEQUENCE [LARGE SCALE GENOMIC DNA]</scope>
    <source>
        <strain evidence="1 2">V22</strain>
    </source>
</reference>
<dbReference type="PANTHER" id="PTHR36452">
    <property type="entry name" value="CHROMOSOME 12, WHOLE GENOME SHOTGUN SEQUENCE"/>
    <property type="match status" value="1"/>
</dbReference>
<sequence length="224" mass="26103">MFTKKTFQFLEELAANNEREWFNAHEDDYEQHVREPALKFIREFQKPLKNISPFFEAVDKKVGGSLMRIHRDTRFGKDKTPYKTNIGIQFRHEFGCDVHAPGFYVHVAADECFLGAGMWMPENKVLSQLRASIDEEPKKWIKTRDNRQFQEHFELTGDSLKTAPQGYPKDHPQIVDLRRKSFIGISPLSRKEVIGATFSDVVAERFKTGKPLMRWLCEALELPV</sequence>
<dbReference type="Proteomes" id="UP000319976">
    <property type="component" value="Chromosome"/>
</dbReference>
<dbReference type="NCBIfam" id="TIGR02453">
    <property type="entry name" value="TIGR02453 family protein"/>
    <property type="match status" value="1"/>
</dbReference>
<dbReference type="OrthoDB" id="9794241at2"/>
<dbReference type="InterPro" id="IPR015996">
    <property type="entry name" value="UCP028451"/>
</dbReference>
<accession>A0A517TAQ7</accession>
<dbReference type="InterPro" id="IPR012808">
    <property type="entry name" value="CHP02453"/>
</dbReference>